<reference evidence="2 3" key="1">
    <citation type="submission" date="2014-01" db="EMBL/GenBank/DDBJ databases">
        <authorList>
            <person name="Dobos K."/>
            <person name="Lenaerts A."/>
            <person name="Ordway D."/>
            <person name="DeGroote M.A."/>
            <person name="Parker T."/>
            <person name="Sizemore C."/>
            <person name="Tallon L.J."/>
            <person name="Sadzewicz L.K."/>
            <person name="Sengamalay N."/>
            <person name="Fraser C.M."/>
            <person name="Hine E."/>
            <person name="Shefchek K.A."/>
            <person name="Das S.P."/>
            <person name="Tettelin H."/>
        </authorList>
    </citation>
    <scope>NUCLEOTIDE SEQUENCE [LARGE SCALE GENOMIC DNA]</scope>
    <source>
        <strain evidence="2 3">Harvey</strain>
    </source>
</reference>
<evidence type="ECO:0000313" key="2">
    <source>
        <dbReference type="EMBL" id="EUA94297.1"/>
    </source>
</evidence>
<evidence type="ECO:0000256" key="1">
    <source>
        <dbReference type="SAM" id="MobiDB-lite"/>
    </source>
</evidence>
<comment type="caution">
    <text evidence="2">The sequence shown here is derived from an EMBL/GenBank/DDBJ whole genome shotgun (WGS) entry which is preliminary data.</text>
</comment>
<proteinExistence type="predicted"/>
<protein>
    <submittedName>
        <fullName evidence="2">Uncharacterized protein</fullName>
    </submittedName>
</protein>
<dbReference type="Proteomes" id="UP000020681">
    <property type="component" value="Unassembled WGS sequence"/>
</dbReference>
<accession>A0ABN0RAY5</accession>
<name>A0ABN0RAY5_MYCUL</name>
<feature type="compositionally biased region" description="Low complexity" evidence="1">
    <location>
        <begin position="16"/>
        <end position="26"/>
    </location>
</feature>
<dbReference type="EMBL" id="JAOL01000001">
    <property type="protein sequence ID" value="EUA94297.1"/>
    <property type="molecule type" value="Genomic_DNA"/>
</dbReference>
<organism evidence="2 3">
    <name type="scientific">Mycobacterium ulcerans str. Harvey</name>
    <dbReference type="NCBI Taxonomy" id="1299332"/>
    <lineage>
        <taxon>Bacteria</taxon>
        <taxon>Bacillati</taxon>
        <taxon>Actinomycetota</taxon>
        <taxon>Actinomycetes</taxon>
        <taxon>Mycobacteriales</taxon>
        <taxon>Mycobacteriaceae</taxon>
        <taxon>Mycobacterium</taxon>
        <taxon>Mycobacterium ulcerans group</taxon>
    </lineage>
</organism>
<gene>
    <name evidence="2" type="ORF">I551_8441</name>
</gene>
<feature type="region of interest" description="Disordered" evidence="1">
    <location>
        <begin position="1"/>
        <end position="26"/>
    </location>
</feature>
<feature type="region of interest" description="Disordered" evidence="1">
    <location>
        <begin position="39"/>
        <end position="58"/>
    </location>
</feature>
<feature type="compositionally biased region" description="Pro residues" evidence="1">
    <location>
        <begin position="45"/>
        <end position="58"/>
    </location>
</feature>
<evidence type="ECO:0000313" key="3">
    <source>
        <dbReference type="Proteomes" id="UP000020681"/>
    </source>
</evidence>
<sequence length="58" mass="6081">MTPPEPGGDHRLIDHPPLTTATGSAPATTAAGLLHLSWHHTLTPRPTPTPTPMPCGIR</sequence>
<keyword evidence="3" id="KW-1185">Reference proteome</keyword>